<evidence type="ECO:0000313" key="3">
    <source>
        <dbReference type="EMBL" id="CAF4315633.1"/>
    </source>
</evidence>
<reference evidence="3" key="1">
    <citation type="submission" date="2021-02" db="EMBL/GenBank/DDBJ databases">
        <authorList>
            <person name="Nowell W R."/>
        </authorList>
    </citation>
    <scope>NUCLEOTIDE SEQUENCE</scope>
</reference>
<organism evidence="3 4">
    <name type="scientific">Rotaria sordida</name>
    <dbReference type="NCBI Taxonomy" id="392033"/>
    <lineage>
        <taxon>Eukaryota</taxon>
        <taxon>Metazoa</taxon>
        <taxon>Spiralia</taxon>
        <taxon>Gnathifera</taxon>
        <taxon>Rotifera</taxon>
        <taxon>Eurotatoria</taxon>
        <taxon>Bdelloidea</taxon>
        <taxon>Philodinida</taxon>
        <taxon>Philodinidae</taxon>
        <taxon>Rotaria</taxon>
    </lineage>
</organism>
<evidence type="ECO:0000313" key="1">
    <source>
        <dbReference type="EMBL" id="CAF1495038.1"/>
    </source>
</evidence>
<accession>A0A820J2N0</accession>
<feature type="non-terminal residue" evidence="3">
    <location>
        <position position="1"/>
    </location>
</feature>
<sequence>MYIDVSNNYGAKLIRIWTDNISSNNPTILDLAMFSDTGHLALIYQLNNDSSCCYYFAIFSKS</sequence>
<proteinExistence type="predicted"/>
<evidence type="ECO:0000313" key="2">
    <source>
        <dbReference type="EMBL" id="CAF4295838.1"/>
    </source>
</evidence>
<evidence type="ECO:0000313" key="4">
    <source>
        <dbReference type="Proteomes" id="UP000663874"/>
    </source>
</evidence>
<dbReference type="EMBL" id="CAJOAX010045496">
    <property type="protein sequence ID" value="CAF4295838.1"/>
    <property type="molecule type" value="Genomic_DNA"/>
</dbReference>
<comment type="caution">
    <text evidence="3">The sequence shown here is derived from an EMBL/GenBank/DDBJ whole genome shotgun (WGS) entry which is preliminary data.</text>
</comment>
<gene>
    <name evidence="3" type="ORF">FNK824_LOCUS41151</name>
    <name evidence="2" type="ORF">OTI717_LOCUS41881</name>
    <name evidence="1" type="ORF">RFH988_LOCUS38558</name>
</gene>
<dbReference type="AlphaFoldDB" id="A0A820J2N0"/>
<protein>
    <submittedName>
        <fullName evidence="3">Uncharacterized protein</fullName>
    </submittedName>
</protein>
<dbReference type="Proteomes" id="UP000663823">
    <property type="component" value="Unassembled WGS sequence"/>
</dbReference>
<dbReference type="EMBL" id="CAJNOO010009885">
    <property type="protein sequence ID" value="CAF1495038.1"/>
    <property type="molecule type" value="Genomic_DNA"/>
</dbReference>
<dbReference type="Proteomes" id="UP000663874">
    <property type="component" value="Unassembled WGS sequence"/>
</dbReference>
<dbReference type="Proteomes" id="UP000663882">
    <property type="component" value="Unassembled WGS sequence"/>
</dbReference>
<name>A0A820J2N0_9BILA</name>
<dbReference type="EMBL" id="CAJOBE010037846">
    <property type="protein sequence ID" value="CAF4315633.1"/>
    <property type="molecule type" value="Genomic_DNA"/>
</dbReference>